<keyword evidence="2" id="KW-1185">Reference proteome</keyword>
<sequence>MHNWFEGVLQHHFISQWGFDYINISQEHDNLEAAETFQESPGEDSEMSIDKEINNEASGYLAEDIKRRIRELIFKVIVPKGVTRIPPLLPMVFLEVMWGIEINNFTANLFDMLLNFEALVQCTDIVGTKAVKQEDSTRFAESYNTYQKTSLKLFPKCQHVPNHHNAMHIPDQLKLLGPTYGNIGIFGRVLWELLLVWDEIRQYLEGEII</sequence>
<gene>
    <name evidence="1" type="ORF">O181_097546</name>
</gene>
<dbReference type="OrthoDB" id="2506519at2759"/>
<dbReference type="AlphaFoldDB" id="A0A9Q3J966"/>
<evidence type="ECO:0000313" key="2">
    <source>
        <dbReference type="Proteomes" id="UP000765509"/>
    </source>
</evidence>
<proteinExistence type="predicted"/>
<reference evidence="1" key="1">
    <citation type="submission" date="2021-03" db="EMBL/GenBank/DDBJ databases">
        <title>Draft genome sequence of rust myrtle Austropuccinia psidii MF-1, a brazilian biotype.</title>
        <authorList>
            <person name="Quecine M.C."/>
            <person name="Pachon D.M.R."/>
            <person name="Bonatelli M.L."/>
            <person name="Correr F.H."/>
            <person name="Franceschini L.M."/>
            <person name="Leite T.F."/>
            <person name="Margarido G.R.A."/>
            <person name="Almeida C.A."/>
            <person name="Ferrarezi J.A."/>
            <person name="Labate C.A."/>
        </authorList>
    </citation>
    <scope>NUCLEOTIDE SEQUENCE</scope>
    <source>
        <strain evidence="1">MF-1</strain>
    </source>
</reference>
<name>A0A9Q3J966_9BASI</name>
<protein>
    <submittedName>
        <fullName evidence="1">Uncharacterized protein</fullName>
    </submittedName>
</protein>
<feature type="non-terminal residue" evidence="1">
    <location>
        <position position="1"/>
    </location>
</feature>
<accession>A0A9Q3J966</accession>
<comment type="caution">
    <text evidence="1">The sequence shown here is derived from an EMBL/GenBank/DDBJ whole genome shotgun (WGS) entry which is preliminary data.</text>
</comment>
<organism evidence="1 2">
    <name type="scientific">Austropuccinia psidii MF-1</name>
    <dbReference type="NCBI Taxonomy" id="1389203"/>
    <lineage>
        <taxon>Eukaryota</taxon>
        <taxon>Fungi</taxon>
        <taxon>Dikarya</taxon>
        <taxon>Basidiomycota</taxon>
        <taxon>Pucciniomycotina</taxon>
        <taxon>Pucciniomycetes</taxon>
        <taxon>Pucciniales</taxon>
        <taxon>Sphaerophragmiaceae</taxon>
        <taxon>Austropuccinia</taxon>
    </lineage>
</organism>
<dbReference type="EMBL" id="AVOT02065871">
    <property type="protein sequence ID" value="MBW0557831.1"/>
    <property type="molecule type" value="Genomic_DNA"/>
</dbReference>
<evidence type="ECO:0000313" key="1">
    <source>
        <dbReference type="EMBL" id="MBW0557831.1"/>
    </source>
</evidence>
<dbReference type="Proteomes" id="UP000765509">
    <property type="component" value="Unassembled WGS sequence"/>
</dbReference>